<dbReference type="Proteomes" id="UP000075420">
    <property type="component" value="Unassembled WGS sequence"/>
</dbReference>
<evidence type="ECO:0000256" key="2">
    <source>
        <dbReference type="PROSITE-ProRule" id="PRU01282"/>
    </source>
</evidence>
<name>A0A150PJF3_SORCE</name>
<protein>
    <submittedName>
        <fullName evidence="3">Arsenate reductase</fullName>
    </submittedName>
</protein>
<organism evidence="3 4">
    <name type="scientific">Sorangium cellulosum</name>
    <name type="common">Polyangium cellulosum</name>
    <dbReference type="NCBI Taxonomy" id="56"/>
    <lineage>
        <taxon>Bacteria</taxon>
        <taxon>Pseudomonadati</taxon>
        <taxon>Myxococcota</taxon>
        <taxon>Polyangia</taxon>
        <taxon>Polyangiales</taxon>
        <taxon>Polyangiaceae</taxon>
        <taxon>Sorangium</taxon>
    </lineage>
</organism>
<sequence length="119" mass="12699">MIQIFGTAKCKATRAAQRFFADRGIKVQLVDLREKGLSKGELASVARAVGGVRALYDAEGARVKERGLQHLGPSEARIAELLAEDPLLLRTPIVRDGQRASVGAAEAAWKAFADAAKGK</sequence>
<comment type="caution">
    <text evidence="3">The sequence shown here is derived from an EMBL/GenBank/DDBJ whole genome shotgun (WGS) entry which is preliminary data.</text>
</comment>
<dbReference type="CDD" id="cd02977">
    <property type="entry name" value="ArsC_family"/>
    <property type="match status" value="1"/>
</dbReference>
<reference evidence="3 4" key="1">
    <citation type="submission" date="2014-02" db="EMBL/GenBank/DDBJ databases">
        <title>The small core and large imbalanced accessory genome model reveals a collaborative survival strategy of Sorangium cellulosum strains in nature.</title>
        <authorList>
            <person name="Han K."/>
            <person name="Peng R."/>
            <person name="Blom J."/>
            <person name="Li Y.-Z."/>
        </authorList>
    </citation>
    <scope>NUCLEOTIDE SEQUENCE [LARGE SCALE GENOMIC DNA]</scope>
    <source>
        <strain evidence="3 4">So0157-25</strain>
    </source>
</reference>
<dbReference type="InterPro" id="IPR036249">
    <property type="entry name" value="Thioredoxin-like_sf"/>
</dbReference>
<dbReference type="Gene3D" id="3.40.30.10">
    <property type="entry name" value="Glutaredoxin"/>
    <property type="match status" value="1"/>
</dbReference>
<evidence type="ECO:0000313" key="3">
    <source>
        <dbReference type="EMBL" id="KYF55839.1"/>
    </source>
</evidence>
<dbReference type="PROSITE" id="PS51353">
    <property type="entry name" value="ARSC"/>
    <property type="match status" value="1"/>
</dbReference>
<dbReference type="EMBL" id="JELY01001418">
    <property type="protein sequence ID" value="KYF55839.1"/>
    <property type="molecule type" value="Genomic_DNA"/>
</dbReference>
<dbReference type="Pfam" id="PF03960">
    <property type="entry name" value="ArsC"/>
    <property type="match status" value="1"/>
</dbReference>
<dbReference type="AlphaFoldDB" id="A0A150PJF3"/>
<dbReference type="PANTHER" id="PTHR30041">
    <property type="entry name" value="ARSENATE REDUCTASE"/>
    <property type="match status" value="1"/>
</dbReference>
<comment type="similarity">
    <text evidence="1 2">Belongs to the ArsC family.</text>
</comment>
<dbReference type="InterPro" id="IPR006660">
    <property type="entry name" value="Arsenate_reductase-like"/>
</dbReference>
<dbReference type="SUPFAM" id="SSF52833">
    <property type="entry name" value="Thioredoxin-like"/>
    <property type="match status" value="1"/>
</dbReference>
<evidence type="ECO:0000256" key="1">
    <source>
        <dbReference type="ARBA" id="ARBA00007198"/>
    </source>
</evidence>
<proteinExistence type="inferred from homology"/>
<evidence type="ECO:0000313" key="4">
    <source>
        <dbReference type="Proteomes" id="UP000075420"/>
    </source>
</evidence>
<accession>A0A150PJF3</accession>
<dbReference type="PANTHER" id="PTHR30041:SF8">
    <property type="entry name" value="PROTEIN YFFB"/>
    <property type="match status" value="1"/>
</dbReference>
<gene>
    <name evidence="3" type="ORF">BE08_21155</name>
</gene>